<feature type="transmembrane region" description="Helical" evidence="7">
    <location>
        <begin position="317"/>
        <end position="337"/>
    </location>
</feature>
<evidence type="ECO:0000256" key="3">
    <source>
        <dbReference type="ARBA" id="ARBA00022692"/>
    </source>
</evidence>
<comment type="caution">
    <text evidence="8">The sequence shown here is derived from an EMBL/GenBank/DDBJ whole genome shotgun (WGS) entry which is preliminary data.</text>
</comment>
<evidence type="ECO:0000256" key="2">
    <source>
        <dbReference type="ARBA" id="ARBA00022448"/>
    </source>
</evidence>
<organism evidence="8 9">
    <name type="scientific">Tieghemiomyces parasiticus</name>
    <dbReference type="NCBI Taxonomy" id="78921"/>
    <lineage>
        <taxon>Eukaryota</taxon>
        <taxon>Fungi</taxon>
        <taxon>Fungi incertae sedis</taxon>
        <taxon>Zoopagomycota</taxon>
        <taxon>Kickxellomycotina</taxon>
        <taxon>Dimargaritomycetes</taxon>
        <taxon>Dimargaritales</taxon>
        <taxon>Dimargaritaceae</taxon>
        <taxon>Tieghemiomyces</taxon>
    </lineage>
</organism>
<feature type="region of interest" description="Disordered" evidence="6">
    <location>
        <begin position="138"/>
        <end position="162"/>
    </location>
</feature>
<dbReference type="PANTHER" id="PTHR23501">
    <property type="entry name" value="MAJOR FACILITATOR SUPERFAMILY"/>
    <property type="match status" value="1"/>
</dbReference>
<proteinExistence type="predicted"/>
<name>A0A9W8AKM3_9FUNG</name>
<keyword evidence="4 7" id="KW-1133">Transmembrane helix</keyword>
<evidence type="ECO:0000313" key="9">
    <source>
        <dbReference type="Proteomes" id="UP001150569"/>
    </source>
</evidence>
<feature type="transmembrane region" description="Helical" evidence="7">
    <location>
        <begin position="425"/>
        <end position="446"/>
    </location>
</feature>
<keyword evidence="2" id="KW-0813">Transport</keyword>
<sequence length="979" mass="105108">MDDHPGPDFSTYRIPQFPTSRDSISVLSGGYSAEDERSLSSAHAGRQGHNGTRSGRDSGDPHDPIASIRPRQPPPTLHHPVLPNQCPPSADPSPGHHPFLAHPPSATSLVRFYRSLVQAKARTQGDPTVPEVGPTATFTSSLPSPLPLNHRRPSFAPTLGGNTTGTAYDGLRRWRLELRTCLLILALVWLGSNHVVYILSLPRAASVAKLSSLAGATELTTPTLPPRPRGTCKIVRDDLAHYNGLAWSTVLYLLGWITSLPWYTLLDGTPRFGRYVLTFGAFTLYLLGSTIEASVGGQGVARLVGDRVLPRDAPRFIARWLEGCGGAGIAVVAFAAIQDRWVLRRSQKGSRSKSTTDGGSRHGHGQGPVGPTSFHRVDTALDGVLPRRTAEFYDRHSDPLAPVRPVRKPRTIEWGFYRAGWAQSIAWAGFVMALTVGPLLGEIITYRLGVTWVPLFNIIIVGGVLFIPLVLLTGLAPEPTERCEAGTGWHTGHHMTRPYRLPAAQDSSTGVPKFDRQGWLPAVTGALLLTVGMTGSLLALVFGSIADEESPANQPGPIFNRYTYIMGAVVSGGLALVAFITLAILEIWHCRRAPQPPIYPPGFGPHSTAAAGTNSRPPRLQGPTATGTSDWEVDADRPACAILPRGLVTTRNGSLASVSLFLSGLVIYATVAHIHRFLKFSHPSSWVATVVQLIPMLIAVVWGALASGFCVTRKRASALPLLFGSACTILGLGLLTLLERAYDPWLLTGFAVLVGLGIGMTVPVLFTVLQYAVSNTGFVTRPAVASKVLPFALMLLSAGGLVGLVVQTWLTNMIWRREMAVKAAAESVPDKATMADLATNGSRQAHILDGPPTDDADLSSERQVVTYHVSTPVPQSNEGSPMTTPHPRWYSWDASYSQSYPIVSVPRAALTTDHVPIQKATPRSATCSGQSPISGMTHTGLALSHASRPLFITLVIVAGMMFLCVNLVKGSYFKSRHIG</sequence>
<feature type="region of interest" description="Disordered" evidence="6">
    <location>
        <begin position="1"/>
        <end position="101"/>
    </location>
</feature>
<feature type="transmembrane region" description="Helical" evidence="7">
    <location>
        <begin position="562"/>
        <end position="585"/>
    </location>
</feature>
<feature type="transmembrane region" description="Helical" evidence="7">
    <location>
        <begin position="744"/>
        <end position="768"/>
    </location>
</feature>
<evidence type="ECO:0000256" key="4">
    <source>
        <dbReference type="ARBA" id="ARBA00022989"/>
    </source>
</evidence>
<feature type="transmembrane region" description="Helical" evidence="7">
    <location>
        <begin position="950"/>
        <end position="968"/>
    </location>
</feature>
<evidence type="ECO:0000313" key="8">
    <source>
        <dbReference type="EMBL" id="KAJ1929623.1"/>
    </source>
</evidence>
<dbReference type="Proteomes" id="UP001150569">
    <property type="component" value="Unassembled WGS sequence"/>
</dbReference>
<evidence type="ECO:0000256" key="6">
    <source>
        <dbReference type="SAM" id="MobiDB-lite"/>
    </source>
</evidence>
<keyword evidence="5 7" id="KW-0472">Membrane</keyword>
<dbReference type="GO" id="GO:0005886">
    <property type="term" value="C:plasma membrane"/>
    <property type="evidence" value="ECO:0007669"/>
    <property type="project" value="TreeGrafter"/>
</dbReference>
<dbReference type="InterPro" id="IPR036259">
    <property type="entry name" value="MFS_trans_sf"/>
</dbReference>
<evidence type="ECO:0000256" key="5">
    <source>
        <dbReference type="ARBA" id="ARBA00023136"/>
    </source>
</evidence>
<feature type="transmembrane region" description="Helical" evidence="7">
    <location>
        <begin position="718"/>
        <end position="738"/>
    </location>
</feature>
<feature type="transmembrane region" description="Helical" evidence="7">
    <location>
        <begin position="519"/>
        <end position="542"/>
    </location>
</feature>
<gene>
    <name evidence="8" type="ORF">IWQ60_001000</name>
</gene>
<dbReference type="EMBL" id="JANBPT010000029">
    <property type="protein sequence ID" value="KAJ1929623.1"/>
    <property type="molecule type" value="Genomic_DNA"/>
</dbReference>
<feature type="compositionally biased region" description="Basic and acidic residues" evidence="6">
    <location>
        <begin position="54"/>
        <end position="63"/>
    </location>
</feature>
<feature type="transmembrane region" description="Helical" evidence="7">
    <location>
        <begin position="181"/>
        <end position="200"/>
    </location>
</feature>
<keyword evidence="3 7" id="KW-0812">Transmembrane</keyword>
<feature type="transmembrane region" description="Helical" evidence="7">
    <location>
        <begin position="655"/>
        <end position="674"/>
    </location>
</feature>
<feature type="transmembrane region" description="Helical" evidence="7">
    <location>
        <begin position="686"/>
        <end position="711"/>
    </location>
</feature>
<keyword evidence="9" id="KW-1185">Reference proteome</keyword>
<dbReference type="SUPFAM" id="SSF103473">
    <property type="entry name" value="MFS general substrate transporter"/>
    <property type="match status" value="1"/>
</dbReference>
<evidence type="ECO:0000256" key="1">
    <source>
        <dbReference type="ARBA" id="ARBA00004127"/>
    </source>
</evidence>
<reference evidence="8" key="1">
    <citation type="submission" date="2022-07" db="EMBL/GenBank/DDBJ databases">
        <title>Phylogenomic reconstructions and comparative analyses of Kickxellomycotina fungi.</title>
        <authorList>
            <person name="Reynolds N.K."/>
            <person name="Stajich J.E."/>
            <person name="Barry K."/>
            <person name="Grigoriev I.V."/>
            <person name="Crous P."/>
            <person name="Smith M.E."/>
        </authorList>
    </citation>
    <scope>NUCLEOTIDE SEQUENCE</scope>
    <source>
        <strain evidence="8">RSA 861</strain>
    </source>
</reference>
<comment type="subcellular location">
    <subcellularLocation>
        <location evidence="1">Endomembrane system</location>
        <topology evidence="1">Multi-pass membrane protein</topology>
    </subcellularLocation>
</comment>
<feature type="transmembrane region" description="Helical" evidence="7">
    <location>
        <begin position="788"/>
        <end position="810"/>
    </location>
</feature>
<feature type="region of interest" description="Disordered" evidence="6">
    <location>
        <begin position="601"/>
        <end position="629"/>
    </location>
</feature>
<dbReference type="GO" id="GO:0022857">
    <property type="term" value="F:transmembrane transporter activity"/>
    <property type="evidence" value="ECO:0007669"/>
    <property type="project" value="TreeGrafter"/>
</dbReference>
<dbReference type="AlphaFoldDB" id="A0A9W8AKM3"/>
<feature type="transmembrane region" description="Helical" evidence="7">
    <location>
        <begin position="275"/>
        <end position="297"/>
    </location>
</feature>
<feature type="region of interest" description="Disordered" evidence="6">
    <location>
        <begin position="346"/>
        <end position="374"/>
    </location>
</feature>
<dbReference type="PANTHER" id="PTHR23501:SF191">
    <property type="entry name" value="VACUOLAR BASIC AMINO ACID TRANSPORTER 4"/>
    <property type="match status" value="1"/>
</dbReference>
<feature type="transmembrane region" description="Helical" evidence="7">
    <location>
        <begin position="452"/>
        <end position="472"/>
    </location>
</feature>
<feature type="compositionally biased region" description="Polar residues" evidence="6">
    <location>
        <begin position="17"/>
        <end position="26"/>
    </location>
</feature>
<feature type="transmembrane region" description="Helical" evidence="7">
    <location>
        <begin position="245"/>
        <end position="263"/>
    </location>
</feature>
<protein>
    <submittedName>
        <fullName evidence="8">Uncharacterized protein</fullName>
    </submittedName>
</protein>
<accession>A0A9W8AKM3</accession>
<evidence type="ECO:0000256" key="7">
    <source>
        <dbReference type="SAM" id="Phobius"/>
    </source>
</evidence>
<dbReference type="GO" id="GO:0012505">
    <property type="term" value="C:endomembrane system"/>
    <property type="evidence" value="ECO:0007669"/>
    <property type="project" value="UniProtKB-SubCell"/>
</dbReference>